<evidence type="ECO:0000256" key="1">
    <source>
        <dbReference type="SAM" id="MobiDB-lite"/>
    </source>
</evidence>
<dbReference type="Proteomes" id="UP000053573">
    <property type="component" value="Unassembled WGS sequence"/>
</dbReference>
<accession>A0A0H1BG48</accession>
<sequence>MTSSLVLVISTLVSYRRNRISKAFHRALPRRNRRLIQRKLKRPGQRSMGPAQWMQMGSRLRKYRRWSNWLPWEEAIIRCCSKNRPTNRKRRSHIKLKNDHYCRSRSSSMQKMKQLS</sequence>
<feature type="region of interest" description="Disordered" evidence="1">
    <location>
        <begin position="85"/>
        <end position="116"/>
    </location>
</feature>
<dbReference type="EMBL" id="LDEV01002158">
    <property type="protein sequence ID" value="KLJ10083.1"/>
    <property type="molecule type" value="Genomic_DNA"/>
</dbReference>
<comment type="caution">
    <text evidence="2">The sequence shown here is derived from an EMBL/GenBank/DDBJ whole genome shotgun (WGS) entry which is preliminary data.</text>
</comment>
<name>A0A0H1BG48_9EURO</name>
<evidence type="ECO:0000313" key="2">
    <source>
        <dbReference type="EMBL" id="KLJ10083.1"/>
    </source>
</evidence>
<feature type="compositionally biased region" description="Basic residues" evidence="1">
    <location>
        <begin position="85"/>
        <end position="95"/>
    </location>
</feature>
<feature type="compositionally biased region" description="Polar residues" evidence="1">
    <location>
        <begin position="104"/>
        <end position="116"/>
    </location>
</feature>
<organism evidence="2 3">
    <name type="scientific">Blastomyces silverae</name>
    <dbReference type="NCBI Taxonomy" id="2060906"/>
    <lineage>
        <taxon>Eukaryota</taxon>
        <taxon>Fungi</taxon>
        <taxon>Dikarya</taxon>
        <taxon>Ascomycota</taxon>
        <taxon>Pezizomycotina</taxon>
        <taxon>Eurotiomycetes</taxon>
        <taxon>Eurotiomycetidae</taxon>
        <taxon>Onygenales</taxon>
        <taxon>Ajellomycetaceae</taxon>
        <taxon>Blastomyces</taxon>
    </lineage>
</organism>
<keyword evidence="3" id="KW-1185">Reference proteome</keyword>
<gene>
    <name evidence="2" type="ORF">EMPG_14503</name>
</gene>
<proteinExistence type="predicted"/>
<evidence type="ECO:0000313" key="3">
    <source>
        <dbReference type="Proteomes" id="UP000053573"/>
    </source>
</evidence>
<protein>
    <submittedName>
        <fullName evidence="2">Uncharacterized protein</fullName>
    </submittedName>
</protein>
<reference evidence="3" key="1">
    <citation type="journal article" date="2015" name="PLoS Genet.">
        <title>The dynamic genome and transcriptome of the human fungal pathogen Blastomyces and close relative Emmonsia.</title>
        <authorList>
            <person name="Munoz J.F."/>
            <person name="Gauthier G.M."/>
            <person name="Desjardins C.A."/>
            <person name="Gallo J.E."/>
            <person name="Holder J."/>
            <person name="Sullivan T.D."/>
            <person name="Marty A.J."/>
            <person name="Carmen J.C."/>
            <person name="Chen Z."/>
            <person name="Ding L."/>
            <person name="Gujja S."/>
            <person name="Magrini V."/>
            <person name="Misas E."/>
            <person name="Mitreva M."/>
            <person name="Priest M."/>
            <person name="Saif S."/>
            <person name="Whiston E.A."/>
            <person name="Young S."/>
            <person name="Zeng Q."/>
            <person name="Goldman W.E."/>
            <person name="Mardis E.R."/>
            <person name="Taylor J.W."/>
            <person name="McEwen J.G."/>
            <person name="Clay O.K."/>
            <person name="Klein B.S."/>
            <person name="Cuomo C.A."/>
        </authorList>
    </citation>
    <scope>NUCLEOTIDE SEQUENCE [LARGE SCALE GENOMIC DNA]</scope>
    <source>
        <strain evidence="3">UAMH 139</strain>
    </source>
</reference>
<dbReference type="AlphaFoldDB" id="A0A0H1BG48"/>